<dbReference type="PROSITE" id="PS50842">
    <property type="entry name" value="EXPANSIN_EG45"/>
    <property type="match status" value="1"/>
</dbReference>
<dbReference type="AlphaFoldDB" id="A0A6A0AIR0"/>
<feature type="region of interest" description="Disordered" evidence="1">
    <location>
        <begin position="188"/>
        <end position="222"/>
    </location>
</feature>
<dbReference type="Proteomes" id="UP000485058">
    <property type="component" value="Unassembled WGS sequence"/>
</dbReference>
<dbReference type="InterPro" id="IPR007112">
    <property type="entry name" value="Expansin/allergen_DPBB_dom"/>
</dbReference>
<evidence type="ECO:0000313" key="3">
    <source>
        <dbReference type="EMBL" id="GFH32161.1"/>
    </source>
</evidence>
<evidence type="ECO:0000313" key="4">
    <source>
        <dbReference type="Proteomes" id="UP000485058"/>
    </source>
</evidence>
<dbReference type="InterPro" id="IPR009009">
    <property type="entry name" value="RlpA-like_DPBB"/>
</dbReference>
<reference evidence="3 4" key="1">
    <citation type="submission" date="2020-02" db="EMBL/GenBank/DDBJ databases">
        <title>Draft genome sequence of Haematococcus lacustris strain NIES-144.</title>
        <authorList>
            <person name="Morimoto D."/>
            <person name="Nakagawa S."/>
            <person name="Yoshida T."/>
            <person name="Sawayama S."/>
        </authorList>
    </citation>
    <scope>NUCLEOTIDE SEQUENCE [LARGE SCALE GENOMIC DNA]</scope>
    <source>
        <strain evidence="3 4">NIES-144</strain>
    </source>
</reference>
<gene>
    <name evidence="3" type="ORF">HaLaN_31333</name>
</gene>
<dbReference type="InterPro" id="IPR002963">
    <property type="entry name" value="Expansin"/>
</dbReference>
<dbReference type="PANTHER" id="PTHR31867">
    <property type="entry name" value="EXPANSIN-A15"/>
    <property type="match status" value="1"/>
</dbReference>
<protein>
    <recommendedName>
        <fullName evidence="2">Expansin-like EG45 domain-containing protein</fullName>
    </recommendedName>
</protein>
<feature type="compositionally biased region" description="Polar residues" evidence="1">
    <location>
        <begin position="210"/>
        <end position="221"/>
    </location>
</feature>
<dbReference type="GO" id="GO:0009664">
    <property type="term" value="P:plant-type cell wall organization"/>
    <property type="evidence" value="ECO:0007669"/>
    <property type="project" value="InterPro"/>
</dbReference>
<dbReference type="SMART" id="SM00837">
    <property type="entry name" value="DPBB_1"/>
    <property type="match status" value="1"/>
</dbReference>
<dbReference type="Gene3D" id="2.40.40.10">
    <property type="entry name" value="RlpA-like domain"/>
    <property type="match status" value="1"/>
</dbReference>
<proteinExistence type="predicted"/>
<dbReference type="InterPro" id="IPR036908">
    <property type="entry name" value="RlpA-like_sf"/>
</dbReference>
<feature type="region of interest" description="Disordered" evidence="1">
    <location>
        <begin position="160"/>
        <end position="179"/>
    </location>
</feature>
<name>A0A6A0AIR0_HAELA</name>
<feature type="compositionally biased region" description="Low complexity" evidence="1">
    <location>
        <begin position="166"/>
        <end position="179"/>
    </location>
</feature>
<evidence type="ECO:0000259" key="2">
    <source>
        <dbReference type="PROSITE" id="PS50842"/>
    </source>
</evidence>
<sequence>MLNQLTNWGWAAGAMKWPVLVQSSKMASDTISSRVVALAMATTTDAISCCAAGYGNQLDRKSVCYDESATVVVQITDVCPCNYPTNYYSNKRWCCGDMYHLDISTYAFEKLADKKWGVIAMKYRQVPCGYVPNKVASVPRGSSPSPPEYAAPWGWSASKDKRPRFSTSPAQSSPSTSTVSGIISSAMAGRTHPSAAGSGRLASRPHPMATQPTAPPSQQVTRDAECGAIVLQSTGKGTFSGKKVVDFWIQRNSQGNVPNLVMQLLSSKGGGAVWGKLADPAVSRLGAHEPAPERLFLGQPRLEHLTISLPGLRGIQPG</sequence>
<dbReference type="Pfam" id="PF03330">
    <property type="entry name" value="DPBB_1"/>
    <property type="match status" value="1"/>
</dbReference>
<dbReference type="EMBL" id="BLLF01006322">
    <property type="protein sequence ID" value="GFH32161.1"/>
    <property type="molecule type" value="Genomic_DNA"/>
</dbReference>
<evidence type="ECO:0000256" key="1">
    <source>
        <dbReference type="SAM" id="MobiDB-lite"/>
    </source>
</evidence>
<organism evidence="3 4">
    <name type="scientific">Haematococcus lacustris</name>
    <name type="common">Green alga</name>
    <name type="synonym">Haematococcus pluvialis</name>
    <dbReference type="NCBI Taxonomy" id="44745"/>
    <lineage>
        <taxon>Eukaryota</taxon>
        <taxon>Viridiplantae</taxon>
        <taxon>Chlorophyta</taxon>
        <taxon>core chlorophytes</taxon>
        <taxon>Chlorophyceae</taxon>
        <taxon>CS clade</taxon>
        <taxon>Chlamydomonadales</taxon>
        <taxon>Haematococcaceae</taxon>
        <taxon>Haematococcus</taxon>
    </lineage>
</organism>
<comment type="caution">
    <text evidence="3">The sequence shown here is derived from an EMBL/GenBank/DDBJ whole genome shotgun (WGS) entry which is preliminary data.</text>
</comment>
<dbReference type="SUPFAM" id="SSF50685">
    <property type="entry name" value="Barwin-like endoglucanases"/>
    <property type="match status" value="1"/>
</dbReference>
<dbReference type="CDD" id="cd22271">
    <property type="entry name" value="DPBB_EXP_N-like"/>
    <property type="match status" value="1"/>
</dbReference>
<keyword evidence="4" id="KW-1185">Reference proteome</keyword>
<feature type="domain" description="Expansin-like EG45" evidence="2">
    <location>
        <begin position="9"/>
        <end position="133"/>
    </location>
</feature>
<accession>A0A6A0AIR0</accession>